<dbReference type="PROSITE" id="PS00092">
    <property type="entry name" value="N6_MTASE"/>
    <property type="match status" value="1"/>
</dbReference>
<dbReference type="InterPro" id="IPR004556">
    <property type="entry name" value="HemK-like"/>
</dbReference>
<dbReference type="CDD" id="cd02440">
    <property type="entry name" value="AdoMet_MTases"/>
    <property type="match status" value="1"/>
</dbReference>
<evidence type="ECO:0000256" key="1">
    <source>
        <dbReference type="ARBA" id="ARBA00022603"/>
    </source>
</evidence>
<dbReference type="PATRIC" id="fig|1304275.5.peg.404"/>
<feature type="domain" description="Methyltransferase small" evidence="4">
    <location>
        <begin position="139"/>
        <end position="217"/>
    </location>
</feature>
<dbReference type="Pfam" id="PF05175">
    <property type="entry name" value="MTS"/>
    <property type="match status" value="1"/>
</dbReference>
<dbReference type="InterPro" id="IPR007848">
    <property type="entry name" value="Small_mtfrase_dom"/>
</dbReference>
<evidence type="ECO:0000256" key="3">
    <source>
        <dbReference type="ARBA" id="ARBA00022691"/>
    </source>
</evidence>
<dbReference type="PIRSF" id="PIRSF037167">
    <property type="entry name" value="Mtase_YfcB_prd"/>
    <property type="match status" value="1"/>
</dbReference>
<evidence type="ECO:0000313" key="5">
    <source>
        <dbReference type="EMBL" id="KEZ78863.1"/>
    </source>
</evidence>
<reference evidence="5 6" key="1">
    <citation type="submission" date="2013-03" db="EMBL/GenBank/DDBJ databases">
        <title>Salinisphaera hydrothermalis C41B8 Genome Sequencing.</title>
        <authorList>
            <person name="Li C."/>
            <person name="Lai Q."/>
            <person name="Shao Z."/>
        </authorList>
    </citation>
    <scope>NUCLEOTIDE SEQUENCE [LARGE SCALE GENOMIC DNA]</scope>
    <source>
        <strain evidence="5 6">C41B8</strain>
    </source>
</reference>
<dbReference type="NCBIfam" id="TIGR03533">
    <property type="entry name" value="L3_gln_methyl"/>
    <property type="match status" value="1"/>
</dbReference>
<dbReference type="STRING" id="1304275.C41B8_01997"/>
<dbReference type="NCBIfam" id="TIGR00536">
    <property type="entry name" value="hemK_fam"/>
    <property type="match status" value="1"/>
</dbReference>
<dbReference type="AlphaFoldDB" id="A0A084IQ79"/>
<dbReference type="Gene3D" id="1.10.8.10">
    <property type="entry name" value="DNA helicase RuvA subunit, C-terminal domain"/>
    <property type="match status" value="1"/>
</dbReference>
<dbReference type="GO" id="GO:0003676">
    <property type="term" value="F:nucleic acid binding"/>
    <property type="evidence" value="ECO:0007669"/>
    <property type="project" value="InterPro"/>
</dbReference>
<dbReference type="PANTHER" id="PTHR47806">
    <property type="entry name" value="50S RIBOSOMAL PROTEIN L3 GLUTAMINE METHYLTRANSFERASE"/>
    <property type="match status" value="1"/>
</dbReference>
<evidence type="ECO:0000313" key="6">
    <source>
        <dbReference type="Proteomes" id="UP000028302"/>
    </source>
</evidence>
<dbReference type="InterPro" id="IPR002052">
    <property type="entry name" value="DNA_methylase_N6_adenine_CS"/>
</dbReference>
<dbReference type="OrthoDB" id="9800643at2"/>
<dbReference type="Proteomes" id="UP000028302">
    <property type="component" value="Unassembled WGS sequence"/>
</dbReference>
<evidence type="ECO:0000256" key="2">
    <source>
        <dbReference type="ARBA" id="ARBA00022679"/>
    </source>
</evidence>
<proteinExistence type="predicted"/>
<sequence>MASDTVEPASEIAATLTRIVDYIRWGASRFVAADLSFGHGSDNAIDEAAHLVLDTLDLDPGLPDAYLESLLTPDERQRVIATIERRIETRLPAPYITGRAWFAEMEFFVDERVIVPRSPIAELIEQGFQPWLGHREPLSVLDLCTGCGAIAIACAYAFPDAQVVATDASDDALDVAAINCDKHDTGPQVQLVKADVYEGLEPQRFDLIVTNPPYVTRDEWSGLDPEFRHEPGFAFHGDADDLTLVERILFGAPDYLAEDGLLIMEVGASAFLLEERYPDLPVTWIDLERGGMGVGALEAEDLAAWVEAQTAGA</sequence>
<dbReference type="Gene3D" id="3.40.50.150">
    <property type="entry name" value="Vaccinia Virus protein VP39"/>
    <property type="match status" value="1"/>
</dbReference>
<dbReference type="GO" id="GO:0036009">
    <property type="term" value="F:protein-glutamine N-methyltransferase activity"/>
    <property type="evidence" value="ECO:0007669"/>
    <property type="project" value="InterPro"/>
</dbReference>
<gene>
    <name evidence="5" type="ORF">C41B8_01997</name>
</gene>
<evidence type="ECO:0000259" key="4">
    <source>
        <dbReference type="Pfam" id="PF05175"/>
    </source>
</evidence>
<protein>
    <submittedName>
        <fullName evidence="5">N5-glutamine S-adenosyl-L-methionine-dependent methyltransferase</fullName>
    </submittedName>
</protein>
<comment type="caution">
    <text evidence="5">The sequence shown here is derived from an EMBL/GenBank/DDBJ whole genome shotgun (WGS) entry which is preliminary data.</text>
</comment>
<keyword evidence="6" id="KW-1185">Reference proteome</keyword>
<dbReference type="SUPFAM" id="SSF53335">
    <property type="entry name" value="S-adenosyl-L-methionine-dependent methyltransferases"/>
    <property type="match status" value="1"/>
</dbReference>
<dbReference type="InterPro" id="IPR017127">
    <property type="entry name" value="Ribosome_uL3_MTase"/>
</dbReference>
<keyword evidence="1 5" id="KW-0489">Methyltransferase</keyword>
<accession>A0A084IQ79</accession>
<name>A0A084IQ79_SALHC</name>
<organism evidence="5 6">
    <name type="scientific">Salinisphaera hydrothermalis (strain C41B8)</name>
    <dbReference type="NCBI Taxonomy" id="1304275"/>
    <lineage>
        <taxon>Bacteria</taxon>
        <taxon>Pseudomonadati</taxon>
        <taxon>Pseudomonadota</taxon>
        <taxon>Gammaproteobacteria</taxon>
        <taxon>Salinisphaerales</taxon>
        <taxon>Salinisphaeraceae</taxon>
        <taxon>Salinisphaera</taxon>
    </lineage>
</organism>
<dbReference type="PANTHER" id="PTHR47806:SF1">
    <property type="entry name" value="RIBOSOMAL PROTEIN UL3 GLUTAMINE METHYLTRANSFERASE"/>
    <property type="match status" value="1"/>
</dbReference>
<dbReference type="EMBL" id="APNK01000002">
    <property type="protein sequence ID" value="KEZ78863.1"/>
    <property type="molecule type" value="Genomic_DNA"/>
</dbReference>
<keyword evidence="3" id="KW-0949">S-adenosyl-L-methionine</keyword>
<dbReference type="RefSeq" id="WP_037333338.1">
    <property type="nucleotide sequence ID" value="NZ_APNK01000002.1"/>
</dbReference>
<keyword evidence="2 5" id="KW-0808">Transferase</keyword>
<dbReference type="InterPro" id="IPR029063">
    <property type="entry name" value="SAM-dependent_MTases_sf"/>
</dbReference>
<dbReference type="GO" id="GO:0032259">
    <property type="term" value="P:methylation"/>
    <property type="evidence" value="ECO:0007669"/>
    <property type="project" value="UniProtKB-KW"/>
</dbReference>
<dbReference type="eggNOG" id="COG2890">
    <property type="taxonomic scope" value="Bacteria"/>
</dbReference>
<dbReference type="GO" id="GO:0005829">
    <property type="term" value="C:cytosol"/>
    <property type="evidence" value="ECO:0007669"/>
    <property type="project" value="TreeGrafter"/>
</dbReference>